<keyword evidence="5 17" id="KW-1003">Cell membrane</keyword>
<dbReference type="EC" id="3.6.1.27" evidence="3 17"/>
<reference evidence="18 19" key="1">
    <citation type="submission" date="2018-11" db="EMBL/GenBank/DDBJ databases">
        <title>Genomic Encyclopedia of Type Strains, Phase IV (KMG-IV): sequencing the most valuable type-strain genomes for metagenomic binning, comparative biology and taxonomic classification.</title>
        <authorList>
            <person name="Goeker M."/>
        </authorList>
    </citation>
    <scope>NUCLEOTIDE SEQUENCE [LARGE SCALE GENOMIC DNA]</scope>
    <source>
        <strain evidence="18 19">DSM 29158</strain>
    </source>
</reference>
<protein>
    <recommendedName>
        <fullName evidence="4 17">Undecaprenyl-diphosphatase</fullName>
        <ecNumber evidence="3 17">3.6.1.27</ecNumber>
    </recommendedName>
    <alternativeName>
        <fullName evidence="15 17">Bacitracin resistance protein</fullName>
    </alternativeName>
    <alternativeName>
        <fullName evidence="14 17">Undecaprenyl pyrophosphate phosphatase</fullName>
    </alternativeName>
</protein>
<keyword evidence="7 17" id="KW-0378">Hydrolase</keyword>
<evidence type="ECO:0000256" key="16">
    <source>
        <dbReference type="ARBA" id="ARBA00047594"/>
    </source>
</evidence>
<comment type="caution">
    <text evidence="18">The sequence shown here is derived from an EMBL/GenBank/DDBJ whole genome shotgun (WGS) entry which is preliminary data.</text>
</comment>
<evidence type="ECO:0000313" key="18">
    <source>
        <dbReference type="EMBL" id="RPF57598.1"/>
    </source>
</evidence>
<proteinExistence type="inferred from homology"/>
<evidence type="ECO:0000313" key="19">
    <source>
        <dbReference type="Proteomes" id="UP000277108"/>
    </source>
</evidence>
<dbReference type="AlphaFoldDB" id="A0A3N5C5N9"/>
<evidence type="ECO:0000256" key="12">
    <source>
        <dbReference type="ARBA" id="ARBA00023251"/>
    </source>
</evidence>
<evidence type="ECO:0000256" key="14">
    <source>
        <dbReference type="ARBA" id="ARBA00032707"/>
    </source>
</evidence>
<keyword evidence="8 17" id="KW-0133">Cell shape</keyword>
<feature type="transmembrane region" description="Helical" evidence="17">
    <location>
        <begin position="95"/>
        <end position="117"/>
    </location>
</feature>
<evidence type="ECO:0000256" key="3">
    <source>
        <dbReference type="ARBA" id="ARBA00012374"/>
    </source>
</evidence>
<keyword evidence="19" id="KW-1185">Reference proteome</keyword>
<dbReference type="HAMAP" id="MF_01006">
    <property type="entry name" value="Undec_diphosphatase"/>
    <property type="match status" value="1"/>
</dbReference>
<dbReference type="Pfam" id="PF02673">
    <property type="entry name" value="BacA"/>
    <property type="match status" value="1"/>
</dbReference>
<evidence type="ECO:0000256" key="4">
    <source>
        <dbReference type="ARBA" id="ARBA00021581"/>
    </source>
</evidence>
<feature type="transmembrane region" description="Helical" evidence="17">
    <location>
        <begin position="224"/>
        <end position="243"/>
    </location>
</feature>
<keyword evidence="6 17" id="KW-0812">Transmembrane</keyword>
<evidence type="ECO:0000256" key="13">
    <source>
        <dbReference type="ARBA" id="ARBA00023316"/>
    </source>
</evidence>
<dbReference type="PANTHER" id="PTHR30622:SF2">
    <property type="entry name" value="UNDECAPRENYL-DIPHOSPHATASE"/>
    <property type="match status" value="1"/>
</dbReference>
<keyword evidence="10 17" id="KW-1133">Transmembrane helix</keyword>
<evidence type="ECO:0000256" key="11">
    <source>
        <dbReference type="ARBA" id="ARBA00023136"/>
    </source>
</evidence>
<dbReference type="GO" id="GO:0005886">
    <property type="term" value="C:plasma membrane"/>
    <property type="evidence" value="ECO:0007669"/>
    <property type="project" value="UniProtKB-SubCell"/>
</dbReference>
<dbReference type="GO" id="GO:0071555">
    <property type="term" value="P:cell wall organization"/>
    <property type="evidence" value="ECO:0007669"/>
    <property type="project" value="UniProtKB-KW"/>
</dbReference>
<evidence type="ECO:0000256" key="10">
    <source>
        <dbReference type="ARBA" id="ARBA00022989"/>
    </source>
</evidence>
<organism evidence="18 19">
    <name type="scientific">Abyssicoccus albus</name>
    <dbReference type="NCBI Taxonomy" id="1817405"/>
    <lineage>
        <taxon>Bacteria</taxon>
        <taxon>Bacillati</taxon>
        <taxon>Bacillota</taxon>
        <taxon>Bacilli</taxon>
        <taxon>Bacillales</taxon>
        <taxon>Abyssicoccaceae</taxon>
    </lineage>
</organism>
<name>A0A3N5C5N9_9BACL</name>
<keyword evidence="13 17" id="KW-0961">Cell wall biogenesis/degradation</keyword>
<evidence type="ECO:0000256" key="2">
    <source>
        <dbReference type="ARBA" id="ARBA00010621"/>
    </source>
</evidence>
<dbReference type="GO" id="GO:0009252">
    <property type="term" value="P:peptidoglycan biosynthetic process"/>
    <property type="evidence" value="ECO:0007669"/>
    <property type="project" value="UniProtKB-KW"/>
</dbReference>
<evidence type="ECO:0000256" key="5">
    <source>
        <dbReference type="ARBA" id="ARBA00022475"/>
    </source>
</evidence>
<comment type="catalytic activity">
    <reaction evidence="16 17">
        <text>di-trans,octa-cis-undecaprenyl diphosphate + H2O = di-trans,octa-cis-undecaprenyl phosphate + phosphate + H(+)</text>
        <dbReference type="Rhea" id="RHEA:28094"/>
        <dbReference type="ChEBI" id="CHEBI:15377"/>
        <dbReference type="ChEBI" id="CHEBI:15378"/>
        <dbReference type="ChEBI" id="CHEBI:43474"/>
        <dbReference type="ChEBI" id="CHEBI:58405"/>
        <dbReference type="ChEBI" id="CHEBI:60392"/>
        <dbReference type="EC" id="3.6.1.27"/>
    </reaction>
</comment>
<dbReference type="RefSeq" id="WP_123807206.1">
    <property type="nucleotide sequence ID" value="NZ_RKRK01000002.1"/>
</dbReference>
<gene>
    <name evidence="17" type="primary">uppP</name>
    <name evidence="18" type="ORF">EDD62_0219</name>
</gene>
<evidence type="ECO:0000256" key="6">
    <source>
        <dbReference type="ARBA" id="ARBA00022692"/>
    </source>
</evidence>
<dbReference type="GO" id="GO:0008360">
    <property type="term" value="P:regulation of cell shape"/>
    <property type="evidence" value="ECO:0007669"/>
    <property type="project" value="UniProtKB-KW"/>
</dbReference>
<dbReference type="EMBL" id="RKRK01000002">
    <property type="protein sequence ID" value="RPF57598.1"/>
    <property type="molecule type" value="Genomic_DNA"/>
</dbReference>
<comment type="miscellaneous">
    <text evidence="17">Bacitracin is thought to be involved in the inhibition of peptidoglycan synthesis by sequestering undecaprenyl diphosphate, thereby reducing the pool of lipid carrier available.</text>
</comment>
<dbReference type="PANTHER" id="PTHR30622">
    <property type="entry name" value="UNDECAPRENYL-DIPHOSPHATASE"/>
    <property type="match status" value="1"/>
</dbReference>
<evidence type="ECO:0000256" key="1">
    <source>
        <dbReference type="ARBA" id="ARBA00004651"/>
    </source>
</evidence>
<feature type="transmembrane region" description="Helical" evidence="17">
    <location>
        <begin position="192"/>
        <end position="212"/>
    </location>
</feature>
<comment type="similarity">
    <text evidence="2 17">Belongs to the UppP family.</text>
</comment>
<dbReference type="OrthoDB" id="9808289at2"/>
<dbReference type="GO" id="GO:0050380">
    <property type="term" value="F:undecaprenyl-diphosphatase activity"/>
    <property type="evidence" value="ECO:0007669"/>
    <property type="project" value="UniProtKB-UniRule"/>
</dbReference>
<feature type="transmembrane region" description="Helical" evidence="17">
    <location>
        <begin position="123"/>
        <end position="140"/>
    </location>
</feature>
<dbReference type="InterPro" id="IPR003824">
    <property type="entry name" value="UppP"/>
</dbReference>
<sequence length="276" mass="30287">MEQLFDWIEFLKYVFLGLVQGVTEPIPISSSGHLVLLQEFLGIGAKGFTFEILVNTASLIAVVIIYWNDIVQLFIHFLQYIGGKRSKEVIEDFKFVMYLIIATIPAGILGLLLEDFIGDYKSALLVGIMLIVTGIALWVIRNNRGKKFDGDLTLKDAIIVGFAQAVALIPGISRSGATIVGAMGVGMNQKTALKFSFLLYIPISLGTALLGIKDIINEPPTQNMVIAYIGAFTASLVASYISLKWLQGIMAKGNLFIFSLYCFIVGPLVIILSFFF</sequence>
<comment type="function">
    <text evidence="17">Catalyzes the dephosphorylation of undecaprenyl diphosphate (UPP). Confers resistance to bacitracin.</text>
</comment>
<accession>A0A3N5C5N9</accession>
<comment type="subcellular location">
    <subcellularLocation>
        <location evidence="1 17">Cell membrane</location>
        <topology evidence="1 17">Multi-pass membrane protein</topology>
    </subcellularLocation>
</comment>
<keyword evidence="12 17" id="KW-0046">Antibiotic resistance</keyword>
<evidence type="ECO:0000256" key="8">
    <source>
        <dbReference type="ARBA" id="ARBA00022960"/>
    </source>
</evidence>
<evidence type="ECO:0000256" key="7">
    <source>
        <dbReference type="ARBA" id="ARBA00022801"/>
    </source>
</evidence>
<evidence type="ECO:0000256" key="15">
    <source>
        <dbReference type="ARBA" id="ARBA00032932"/>
    </source>
</evidence>
<keyword evidence="11 17" id="KW-0472">Membrane</keyword>
<keyword evidence="9 17" id="KW-0573">Peptidoglycan synthesis</keyword>
<evidence type="ECO:0000256" key="17">
    <source>
        <dbReference type="HAMAP-Rule" id="MF_01006"/>
    </source>
</evidence>
<feature type="transmembrane region" description="Helical" evidence="17">
    <location>
        <begin position="52"/>
        <end position="75"/>
    </location>
</feature>
<evidence type="ECO:0000256" key="9">
    <source>
        <dbReference type="ARBA" id="ARBA00022984"/>
    </source>
</evidence>
<feature type="transmembrane region" description="Helical" evidence="17">
    <location>
        <begin position="255"/>
        <end position="275"/>
    </location>
</feature>
<dbReference type="GO" id="GO:0046677">
    <property type="term" value="P:response to antibiotic"/>
    <property type="evidence" value="ECO:0007669"/>
    <property type="project" value="UniProtKB-UniRule"/>
</dbReference>
<dbReference type="Proteomes" id="UP000277108">
    <property type="component" value="Unassembled WGS sequence"/>
</dbReference>